<keyword evidence="6 7" id="KW-0472">Membrane</keyword>
<dbReference type="EMBL" id="SSOD01000005">
    <property type="protein sequence ID" value="THF62235.1"/>
    <property type="molecule type" value="Genomic_DNA"/>
</dbReference>
<dbReference type="Pfam" id="PF00528">
    <property type="entry name" value="BPD_transp_1"/>
    <property type="match status" value="1"/>
</dbReference>
<comment type="subcellular location">
    <subcellularLocation>
        <location evidence="1 7">Cell membrane</location>
        <topology evidence="1 7">Multi-pass membrane protein</topology>
    </subcellularLocation>
</comment>
<evidence type="ECO:0000256" key="7">
    <source>
        <dbReference type="RuleBase" id="RU363032"/>
    </source>
</evidence>
<dbReference type="Proteomes" id="UP000307956">
    <property type="component" value="Unassembled WGS sequence"/>
</dbReference>
<comment type="similarity">
    <text evidence="7">Belongs to the binding-protein-dependent transport system permease family.</text>
</comment>
<evidence type="ECO:0000313" key="9">
    <source>
        <dbReference type="EMBL" id="THF62235.1"/>
    </source>
</evidence>
<evidence type="ECO:0000256" key="3">
    <source>
        <dbReference type="ARBA" id="ARBA00022475"/>
    </source>
</evidence>
<proteinExistence type="inferred from homology"/>
<dbReference type="InterPro" id="IPR000515">
    <property type="entry name" value="MetI-like"/>
</dbReference>
<evidence type="ECO:0000256" key="6">
    <source>
        <dbReference type="ARBA" id="ARBA00023136"/>
    </source>
</evidence>
<evidence type="ECO:0000259" key="8">
    <source>
        <dbReference type="PROSITE" id="PS50928"/>
    </source>
</evidence>
<dbReference type="InterPro" id="IPR025966">
    <property type="entry name" value="OppC_N"/>
</dbReference>
<accession>A0A4S4AUH0</accession>
<dbReference type="Pfam" id="PF12911">
    <property type="entry name" value="OppC_N"/>
    <property type="match status" value="1"/>
</dbReference>
<evidence type="ECO:0000256" key="4">
    <source>
        <dbReference type="ARBA" id="ARBA00022692"/>
    </source>
</evidence>
<name>A0A4S4AUH0_9RHOO</name>
<comment type="caution">
    <text evidence="9">The sequence shown here is derived from an EMBL/GenBank/DDBJ whole genome shotgun (WGS) entry which is preliminary data.</text>
</comment>
<reference evidence="9 10" key="1">
    <citation type="submission" date="2019-04" db="EMBL/GenBank/DDBJ databases">
        <title>Azoarcus rhizosphaerae sp. nov. isolated from rhizosphere of Ficus religiosa.</title>
        <authorList>
            <person name="Lin S.-Y."/>
            <person name="Hameed A."/>
            <person name="Hsu Y.-H."/>
            <person name="Young C.-C."/>
        </authorList>
    </citation>
    <scope>NUCLEOTIDE SEQUENCE [LARGE SCALE GENOMIC DNA]</scope>
    <source>
        <strain evidence="9 10">CC-YHH848</strain>
    </source>
</reference>
<dbReference type="PANTHER" id="PTHR43386">
    <property type="entry name" value="OLIGOPEPTIDE TRANSPORT SYSTEM PERMEASE PROTEIN APPC"/>
    <property type="match status" value="1"/>
</dbReference>
<keyword evidence="2 7" id="KW-0813">Transport</keyword>
<feature type="transmembrane region" description="Helical" evidence="7">
    <location>
        <begin position="25"/>
        <end position="53"/>
    </location>
</feature>
<dbReference type="CDD" id="cd06261">
    <property type="entry name" value="TM_PBP2"/>
    <property type="match status" value="1"/>
</dbReference>
<protein>
    <submittedName>
        <fullName evidence="9">ABC transporter permease</fullName>
    </submittedName>
</protein>
<evidence type="ECO:0000256" key="5">
    <source>
        <dbReference type="ARBA" id="ARBA00022989"/>
    </source>
</evidence>
<dbReference type="OrthoDB" id="9783218at2"/>
<keyword evidence="5 7" id="KW-1133">Transmembrane helix</keyword>
<feature type="transmembrane region" description="Helical" evidence="7">
    <location>
        <begin position="96"/>
        <end position="119"/>
    </location>
</feature>
<keyword evidence="3" id="KW-1003">Cell membrane</keyword>
<evidence type="ECO:0000256" key="1">
    <source>
        <dbReference type="ARBA" id="ARBA00004651"/>
    </source>
</evidence>
<sequence>MEDTMIATLEARLERQRRRPRALAFALRHPVLVAGAALLLAMLALALFAPWIASHDPTEMNVLQRLKPPSAEYLFGTDALGRDIFSRTLHGARVSLLVGVAVALLAALAGILIGTVAGYSRLADALIMRVMDGMMAIPGILLAVALMTLIHASIATVVIAIALPEIPRVVRLVRSLVLTIREQPYIQAAQAMGTRLPLILARHVVPNLLTPLIVQASFICASAMIFEAYLSFLGAGTPPEVPSWGNMMAEGRSVVQLAFGTILYPGLFLGLTVLAVNLVGDGLRDLLDPRIARKL</sequence>
<dbReference type="AlphaFoldDB" id="A0A4S4AUH0"/>
<dbReference type="InterPro" id="IPR035906">
    <property type="entry name" value="MetI-like_sf"/>
</dbReference>
<dbReference type="RefSeq" id="WP_136384598.1">
    <property type="nucleotide sequence ID" value="NZ_SSOD01000005.1"/>
</dbReference>
<dbReference type="SUPFAM" id="SSF161098">
    <property type="entry name" value="MetI-like"/>
    <property type="match status" value="1"/>
</dbReference>
<dbReference type="GO" id="GO:0005886">
    <property type="term" value="C:plasma membrane"/>
    <property type="evidence" value="ECO:0007669"/>
    <property type="project" value="UniProtKB-SubCell"/>
</dbReference>
<gene>
    <name evidence="9" type="ORF">E6O51_08785</name>
</gene>
<keyword evidence="4 7" id="KW-0812">Transmembrane</keyword>
<evidence type="ECO:0000313" key="10">
    <source>
        <dbReference type="Proteomes" id="UP000307956"/>
    </source>
</evidence>
<dbReference type="Gene3D" id="1.10.3720.10">
    <property type="entry name" value="MetI-like"/>
    <property type="match status" value="1"/>
</dbReference>
<dbReference type="InterPro" id="IPR050366">
    <property type="entry name" value="BP-dependent_transpt_permease"/>
</dbReference>
<dbReference type="PANTHER" id="PTHR43386:SF6">
    <property type="entry name" value="ABC TRANSPORTER PERMEASE PROTEIN"/>
    <property type="match status" value="1"/>
</dbReference>
<dbReference type="PROSITE" id="PS50928">
    <property type="entry name" value="ABC_TM1"/>
    <property type="match status" value="1"/>
</dbReference>
<feature type="domain" description="ABC transmembrane type-1" evidence="8">
    <location>
        <begin position="92"/>
        <end position="280"/>
    </location>
</feature>
<organism evidence="9 10">
    <name type="scientific">Pseudothauera rhizosphaerae</name>
    <dbReference type="NCBI Taxonomy" id="2565932"/>
    <lineage>
        <taxon>Bacteria</taxon>
        <taxon>Pseudomonadati</taxon>
        <taxon>Pseudomonadota</taxon>
        <taxon>Betaproteobacteria</taxon>
        <taxon>Rhodocyclales</taxon>
        <taxon>Zoogloeaceae</taxon>
        <taxon>Pseudothauera</taxon>
    </lineage>
</organism>
<keyword evidence="10" id="KW-1185">Reference proteome</keyword>
<feature type="transmembrane region" description="Helical" evidence="7">
    <location>
        <begin position="140"/>
        <end position="163"/>
    </location>
</feature>
<feature type="transmembrane region" description="Helical" evidence="7">
    <location>
        <begin position="254"/>
        <end position="279"/>
    </location>
</feature>
<evidence type="ECO:0000256" key="2">
    <source>
        <dbReference type="ARBA" id="ARBA00022448"/>
    </source>
</evidence>
<feature type="transmembrane region" description="Helical" evidence="7">
    <location>
        <begin position="212"/>
        <end position="233"/>
    </location>
</feature>
<dbReference type="GO" id="GO:0055085">
    <property type="term" value="P:transmembrane transport"/>
    <property type="evidence" value="ECO:0007669"/>
    <property type="project" value="InterPro"/>
</dbReference>